<dbReference type="EMBL" id="MU157841">
    <property type="protein sequence ID" value="KAF9530165.1"/>
    <property type="molecule type" value="Genomic_DNA"/>
</dbReference>
<dbReference type="GO" id="GO:0046872">
    <property type="term" value="F:metal ion binding"/>
    <property type="evidence" value="ECO:0007669"/>
    <property type="project" value="UniProtKB-KW"/>
</dbReference>
<dbReference type="Proteomes" id="UP000807306">
    <property type="component" value="Unassembled WGS sequence"/>
</dbReference>
<evidence type="ECO:0000256" key="3">
    <source>
        <dbReference type="SAM" id="Phobius"/>
    </source>
</evidence>
<keyword evidence="3" id="KW-0812">Transmembrane</keyword>
<dbReference type="InterPro" id="IPR050316">
    <property type="entry name" value="Tyrosinase/Hemocyanin"/>
</dbReference>
<organism evidence="6 7">
    <name type="scientific">Crepidotus variabilis</name>
    <dbReference type="NCBI Taxonomy" id="179855"/>
    <lineage>
        <taxon>Eukaryota</taxon>
        <taxon>Fungi</taxon>
        <taxon>Dikarya</taxon>
        <taxon>Basidiomycota</taxon>
        <taxon>Agaricomycotina</taxon>
        <taxon>Agaricomycetes</taxon>
        <taxon>Agaricomycetidae</taxon>
        <taxon>Agaricales</taxon>
        <taxon>Agaricineae</taxon>
        <taxon>Crepidotaceae</taxon>
        <taxon>Crepidotus</taxon>
    </lineage>
</organism>
<dbReference type="GO" id="GO:0016491">
    <property type="term" value="F:oxidoreductase activity"/>
    <property type="evidence" value="ECO:0007669"/>
    <property type="project" value="InterPro"/>
</dbReference>
<dbReference type="PANTHER" id="PTHR11474:SF126">
    <property type="entry name" value="TYROSINASE-LIKE PROTEIN TYR-1-RELATED"/>
    <property type="match status" value="1"/>
</dbReference>
<dbReference type="InterPro" id="IPR002227">
    <property type="entry name" value="Tyrosinase_Cu-bd"/>
</dbReference>
<comment type="caution">
    <text evidence="6">The sequence shown here is derived from an EMBL/GenBank/DDBJ whole genome shotgun (WGS) entry which is preliminary data.</text>
</comment>
<evidence type="ECO:0000256" key="2">
    <source>
        <dbReference type="ARBA" id="ARBA00023008"/>
    </source>
</evidence>
<dbReference type="InterPro" id="IPR008922">
    <property type="entry name" value="Di-copper_centre_dom_sf"/>
</dbReference>
<dbReference type="PRINTS" id="PR00092">
    <property type="entry name" value="TYROSINASE"/>
</dbReference>
<dbReference type="OrthoDB" id="6132182at2759"/>
<dbReference type="PROSITE" id="PS00497">
    <property type="entry name" value="TYROSINASE_1"/>
    <property type="match status" value="1"/>
</dbReference>
<keyword evidence="2" id="KW-0186">Copper</keyword>
<dbReference type="PROSITE" id="PS00498">
    <property type="entry name" value="TYROSINASE_2"/>
    <property type="match status" value="1"/>
</dbReference>
<evidence type="ECO:0000259" key="5">
    <source>
        <dbReference type="PROSITE" id="PS00498"/>
    </source>
</evidence>
<gene>
    <name evidence="6" type="ORF">CPB83DRAFT_851093</name>
</gene>
<feature type="domain" description="Tyrosinase copper-binding" evidence="5">
    <location>
        <begin position="290"/>
        <end position="301"/>
    </location>
</feature>
<keyword evidence="3" id="KW-1133">Transmembrane helix</keyword>
<dbReference type="Pfam" id="PF00264">
    <property type="entry name" value="Tyrosinase"/>
    <property type="match status" value="1"/>
</dbReference>
<protein>
    <recommendedName>
        <fullName evidence="4 5">Tyrosinase copper-binding domain-containing protein</fullName>
    </recommendedName>
</protein>
<evidence type="ECO:0000313" key="7">
    <source>
        <dbReference type="Proteomes" id="UP000807306"/>
    </source>
</evidence>
<evidence type="ECO:0000259" key="4">
    <source>
        <dbReference type="PROSITE" id="PS00497"/>
    </source>
</evidence>
<dbReference type="SUPFAM" id="SSF48056">
    <property type="entry name" value="Di-copper centre-containing domain"/>
    <property type="match status" value="1"/>
</dbReference>
<dbReference type="PANTHER" id="PTHR11474">
    <property type="entry name" value="TYROSINASE FAMILY MEMBER"/>
    <property type="match status" value="1"/>
</dbReference>
<dbReference type="Gene3D" id="1.10.1280.10">
    <property type="entry name" value="Di-copper center containing domain from catechol oxidase"/>
    <property type="match status" value="1"/>
</dbReference>
<feature type="transmembrane region" description="Helical" evidence="3">
    <location>
        <begin position="17"/>
        <end position="37"/>
    </location>
</feature>
<accession>A0A9P6JS43</accession>
<sequence>MTHSNLHPNSSSSKFRAGFYIPFVTSLCLLVFLGLAWPTDDSSIPNGSSFSEFGCKRTLVRKEWRTLSNTQKAAFIGAVRCTQTLPNMTTYEGVRTRYDDFQAVHIHTADTVHYVGHFLPWHRGFVKMYEDVLREECGYDDAIPYWDWEVDIDSGQPVQKSPIFDPKTGFGGDGVPGTYTLPSNISSISLSDLMPSTFKGCVLDGPFSSAHYTVHLGPGKLITSHCLVRGIDNSVAHYLSSEVVNHALRAADYARFREALEGKPGEESEHESGHMIIGGDFGNFYSSPADPIFFLHHANLDRIWWTWQTIDLKTRLFDVSMSNHQTHRRQERPGKSQEALEYMLDYGQLSQLPLFRTIREVMDVRGAPLCYAYV</sequence>
<reference evidence="6" key="1">
    <citation type="submission" date="2020-11" db="EMBL/GenBank/DDBJ databases">
        <authorList>
            <consortium name="DOE Joint Genome Institute"/>
            <person name="Ahrendt S."/>
            <person name="Riley R."/>
            <person name="Andreopoulos W."/>
            <person name="Labutti K."/>
            <person name="Pangilinan J."/>
            <person name="Ruiz-Duenas F.J."/>
            <person name="Barrasa J.M."/>
            <person name="Sanchez-Garcia M."/>
            <person name="Camarero S."/>
            <person name="Miyauchi S."/>
            <person name="Serrano A."/>
            <person name="Linde D."/>
            <person name="Babiker R."/>
            <person name="Drula E."/>
            <person name="Ayuso-Fernandez I."/>
            <person name="Pacheco R."/>
            <person name="Padilla G."/>
            <person name="Ferreira P."/>
            <person name="Barriuso J."/>
            <person name="Kellner H."/>
            <person name="Castanera R."/>
            <person name="Alfaro M."/>
            <person name="Ramirez L."/>
            <person name="Pisabarro A.G."/>
            <person name="Kuo A."/>
            <person name="Tritt A."/>
            <person name="Lipzen A."/>
            <person name="He G."/>
            <person name="Yan M."/>
            <person name="Ng V."/>
            <person name="Cullen D."/>
            <person name="Martin F."/>
            <person name="Rosso M.-N."/>
            <person name="Henrissat B."/>
            <person name="Hibbett D."/>
            <person name="Martinez A.T."/>
            <person name="Grigoriev I.V."/>
        </authorList>
    </citation>
    <scope>NUCLEOTIDE SEQUENCE</scope>
    <source>
        <strain evidence="6">CBS 506.95</strain>
    </source>
</reference>
<evidence type="ECO:0000256" key="1">
    <source>
        <dbReference type="ARBA" id="ARBA00022723"/>
    </source>
</evidence>
<evidence type="ECO:0000313" key="6">
    <source>
        <dbReference type="EMBL" id="KAF9530165.1"/>
    </source>
</evidence>
<feature type="domain" description="Tyrosinase copper-binding" evidence="4">
    <location>
        <begin position="113"/>
        <end position="130"/>
    </location>
</feature>
<keyword evidence="3" id="KW-0472">Membrane</keyword>
<dbReference type="AlphaFoldDB" id="A0A9P6JS43"/>
<proteinExistence type="predicted"/>
<keyword evidence="7" id="KW-1185">Reference proteome</keyword>
<keyword evidence="1" id="KW-0479">Metal-binding</keyword>
<name>A0A9P6JS43_9AGAR</name>